<dbReference type="Pfam" id="PF13188">
    <property type="entry name" value="PAS_8"/>
    <property type="match status" value="1"/>
</dbReference>
<evidence type="ECO:0000313" key="2">
    <source>
        <dbReference type="EMBL" id="SEG19469.1"/>
    </source>
</evidence>
<dbReference type="InterPro" id="IPR035965">
    <property type="entry name" value="PAS-like_dom_sf"/>
</dbReference>
<accession>A0A1H5Y5Y0</accession>
<evidence type="ECO:0000259" key="1">
    <source>
        <dbReference type="Pfam" id="PF13188"/>
    </source>
</evidence>
<dbReference type="AlphaFoldDB" id="A0A1H5Y5Y0"/>
<evidence type="ECO:0000313" key="3">
    <source>
        <dbReference type="Proteomes" id="UP000236751"/>
    </source>
</evidence>
<dbReference type="RefSeq" id="WP_219817600.1">
    <property type="nucleotide sequence ID" value="NZ_FNVK01000047.1"/>
</dbReference>
<gene>
    <name evidence="2" type="ORF">SAMN05216403_14710</name>
</gene>
<reference evidence="2 3" key="1">
    <citation type="submission" date="2016-10" db="EMBL/GenBank/DDBJ databases">
        <authorList>
            <person name="de Groot N.N."/>
        </authorList>
    </citation>
    <scope>NUCLEOTIDE SEQUENCE [LARGE SCALE GENOMIC DNA]</scope>
    <source>
        <strain evidence="2 3">Nl13</strain>
    </source>
</reference>
<dbReference type="SUPFAM" id="SSF55785">
    <property type="entry name" value="PYP-like sensor domain (PAS domain)"/>
    <property type="match status" value="1"/>
</dbReference>
<dbReference type="InterPro" id="IPR000014">
    <property type="entry name" value="PAS"/>
</dbReference>
<dbReference type="Gene3D" id="3.30.450.20">
    <property type="entry name" value="PAS domain"/>
    <property type="match status" value="1"/>
</dbReference>
<proteinExistence type="predicted"/>
<name>A0A1H5Y5Y0_NITMU</name>
<sequence>MDNNDESLPPSVTLHTNAVLHAGQQVEHELQRVKRALEDKTKQLDESLSILRATIESTADGILVTDEYGHMLRYNERYLQMWQIKLPDIVELHQHRQLQKLRFRTY</sequence>
<protein>
    <recommendedName>
        <fullName evidence="1">PAS domain-containing protein</fullName>
    </recommendedName>
</protein>
<organism evidence="2 3">
    <name type="scientific">Nitrosospira multiformis (strain ATCC 25196 / NCIMB 11849 / C 71)</name>
    <dbReference type="NCBI Taxonomy" id="323848"/>
    <lineage>
        <taxon>Bacteria</taxon>
        <taxon>Pseudomonadati</taxon>
        <taxon>Pseudomonadota</taxon>
        <taxon>Betaproteobacteria</taxon>
        <taxon>Nitrosomonadales</taxon>
        <taxon>Nitrosomonadaceae</taxon>
        <taxon>Nitrosospira</taxon>
    </lineage>
</organism>
<dbReference type="Proteomes" id="UP000236751">
    <property type="component" value="Unassembled WGS sequence"/>
</dbReference>
<feature type="domain" description="PAS" evidence="1">
    <location>
        <begin position="51"/>
        <end position="89"/>
    </location>
</feature>
<dbReference type="EMBL" id="FNVK01000047">
    <property type="protein sequence ID" value="SEG19469.1"/>
    <property type="molecule type" value="Genomic_DNA"/>
</dbReference>